<accession>A0A2V0PKL7</accession>
<feature type="compositionally biased region" description="Basic and acidic residues" evidence="1">
    <location>
        <begin position="1"/>
        <end position="14"/>
    </location>
</feature>
<dbReference type="GO" id="GO:0031146">
    <property type="term" value="P:SCF-dependent proteasomal ubiquitin-dependent protein catabolic process"/>
    <property type="evidence" value="ECO:0007669"/>
    <property type="project" value="TreeGrafter"/>
</dbReference>
<proteinExistence type="predicted"/>
<dbReference type="InParanoid" id="A0A2V0PKL7"/>
<dbReference type="AlphaFoldDB" id="A0A2V0PKL7"/>
<dbReference type="PANTHER" id="PTHR12874">
    <property type="entry name" value="F-BOX ONLY PROTEIN 48-RELATED"/>
    <property type="match status" value="1"/>
</dbReference>
<gene>
    <name evidence="3" type="ORF">Rsub_13071</name>
</gene>
<sequence>MDRPTRQPEQRAPGERTSSGGALIVHPLYQHTVHAQPEPLAFWECVPDDLLHRIAARLRDGAALARLRRVSRRCCRIASSDDLWRDLCIEKFNCASDSPPPVPWAELYAWNVELFRRLVHQSVEEAVRAALQRATRAPVQLPGYGFAFA</sequence>
<name>A0A2V0PKL7_9CHLO</name>
<feature type="region of interest" description="Disordered" evidence="1">
    <location>
        <begin position="1"/>
        <end position="20"/>
    </location>
</feature>
<protein>
    <recommendedName>
        <fullName evidence="2">F-box domain-containing protein</fullName>
    </recommendedName>
</protein>
<keyword evidence="4" id="KW-1185">Reference proteome</keyword>
<dbReference type="GO" id="GO:0005737">
    <property type="term" value="C:cytoplasm"/>
    <property type="evidence" value="ECO:0007669"/>
    <property type="project" value="TreeGrafter"/>
</dbReference>
<dbReference type="Proteomes" id="UP000247498">
    <property type="component" value="Unassembled WGS sequence"/>
</dbReference>
<dbReference type="SUPFAM" id="SSF81383">
    <property type="entry name" value="F-box domain"/>
    <property type="match status" value="1"/>
</dbReference>
<evidence type="ECO:0000313" key="3">
    <source>
        <dbReference type="EMBL" id="GBG00339.1"/>
    </source>
</evidence>
<dbReference type="GO" id="GO:0019005">
    <property type="term" value="C:SCF ubiquitin ligase complex"/>
    <property type="evidence" value="ECO:0007669"/>
    <property type="project" value="TreeGrafter"/>
</dbReference>
<dbReference type="EMBL" id="BDRX01000213">
    <property type="protein sequence ID" value="GBG00339.1"/>
    <property type="molecule type" value="Genomic_DNA"/>
</dbReference>
<feature type="domain" description="F-box" evidence="2">
    <location>
        <begin position="43"/>
        <end position="89"/>
    </location>
</feature>
<dbReference type="InterPro" id="IPR036047">
    <property type="entry name" value="F-box-like_dom_sf"/>
</dbReference>
<dbReference type="Gene3D" id="1.20.1280.50">
    <property type="match status" value="1"/>
</dbReference>
<evidence type="ECO:0000259" key="2">
    <source>
        <dbReference type="Pfam" id="PF12937"/>
    </source>
</evidence>
<organism evidence="3 4">
    <name type="scientific">Raphidocelis subcapitata</name>
    <dbReference type="NCBI Taxonomy" id="307507"/>
    <lineage>
        <taxon>Eukaryota</taxon>
        <taxon>Viridiplantae</taxon>
        <taxon>Chlorophyta</taxon>
        <taxon>core chlorophytes</taxon>
        <taxon>Chlorophyceae</taxon>
        <taxon>CS clade</taxon>
        <taxon>Sphaeropleales</taxon>
        <taxon>Selenastraceae</taxon>
        <taxon>Raphidocelis</taxon>
    </lineage>
</organism>
<dbReference type="Pfam" id="PF12937">
    <property type="entry name" value="F-box-like"/>
    <property type="match status" value="1"/>
</dbReference>
<dbReference type="InterPro" id="IPR001810">
    <property type="entry name" value="F-box_dom"/>
</dbReference>
<evidence type="ECO:0000313" key="4">
    <source>
        <dbReference type="Proteomes" id="UP000247498"/>
    </source>
</evidence>
<dbReference type="OrthoDB" id="10536400at2759"/>
<evidence type="ECO:0000256" key="1">
    <source>
        <dbReference type="SAM" id="MobiDB-lite"/>
    </source>
</evidence>
<comment type="caution">
    <text evidence="3">The sequence shown here is derived from an EMBL/GenBank/DDBJ whole genome shotgun (WGS) entry which is preliminary data.</text>
</comment>
<dbReference type="PANTHER" id="PTHR12874:SF9">
    <property type="entry name" value="F-BOX ONLY PROTEIN 48"/>
    <property type="match status" value="1"/>
</dbReference>
<reference evidence="3 4" key="1">
    <citation type="journal article" date="2018" name="Sci. Rep.">
        <title>Raphidocelis subcapitata (=Pseudokirchneriella subcapitata) provides an insight into genome evolution and environmental adaptations in the Sphaeropleales.</title>
        <authorList>
            <person name="Suzuki S."/>
            <person name="Yamaguchi H."/>
            <person name="Nakajima N."/>
            <person name="Kawachi M."/>
        </authorList>
    </citation>
    <scope>NUCLEOTIDE SEQUENCE [LARGE SCALE GENOMIC DNA]</scope>
    <source>
        <strain evidence="3 4">NIES-35</strain>
    </source>
</reference>